<dbReference type="Gene3D" id="1.25.40.10">
    <property type="entry name" value="Tetratricopeptide repeat domain"/>
    <property type="match status" value="1"/>
</dbReference>
<evidence type="ECO:0000256" key="1">
    <source>
        <dbReference type="ARBA" id="ARBA00008987"/>
    </source>
</evidence>
<dbReference type="InterPro" id="IPR011990">
    <property type="entry name" value="TPR-like_helical_dom_sf"/>
</dbReference>
<dbReference type="RefSeq" id="WP_169345173.1">
    <property type="nucleotide sequence ID" value="NZ_JABBJJ010000050.1"/>
</dbReference>
<dbReference type="PRINTS" id="PR00421">
    <property type="entry name" value="THIOREDOXIN"/>
</dbReference>
<dbReference type="InterPro" id="IPR036249">
    <property type="entry name" value="Thioredoxin-like_sf"/>
</dbReference>
<dbReference type="PROSITE" id="PS00194">
    <property type="entry name" value="THIOREDOXIN_1"/>
    <property type="match status" value="1"/>
</dbReference>
<dbReference type="InterPro" id="IPR017937">
    <property type="entry name" value="Thioredoxin_CS"/>
</dbReference>
<name>A0A848LFV0_9BACT</name>
<evidence type="ECO:0000259" key="8">
    <source>
        <dbReference type="PROSITE" id="PS51352"/>
    </source>
</evidence>
<dbReference type="PROSITE" id="PS51352">
    <property type="entry name" value="THIOREDOXIN_2"/>
    <property type="match status" value="1"/>
</dbReference>
<proteinExistence type="inferred from homology"/>
<dbReference type="PANTHER" id="PTHR45663">
    <property type="entry name" value="GEO12009P1"/>
    <property type="match status" value="1"/>
</dbReference>
<dbReference type="Pfam" id="PF00085">
    <property type="entry name" value="Thioredoxin"/>
    <property type="match status" value="1"/>
</dbReference>
<dbReference type="Proteomes" id="UP000518300">
    <property type="component" value="Unassembled WGS sequence"/>
</dbReference>
<dbReference type="Gene3D" id="3.40.30.10">
    <property type="entry name" value="Glutaredoxin"/>
    <property type="match status" value="1"/>
</dbReference>
<keyword evidence="5" id="KW-0676">Redox-active center</keyword>
<feature type="region of interest" description="Disordered" evidence="7">
    <location>
        <begin position="115"/>
        <end position="139"/>
    </location>
</feature>
<evidence type="ECO:0000313" key="10">
    <source>
        <dbReference type="Proteomes" id="UP000518300"/>
    </source>
</evidence>
<keyword evidence="4" id="KW-1015">Disulfide bond</keyword>
<keyword evidence="2" id="KW-0813">Transport</keyword>
<keyword evidence="3" id="KW-0249">Electron transport</keyword>
<dbReference type="PANTHER" id="PTHR45663:SF40">
    <property type="entry name" value="THIOREDOXIN 2"/>
    <property type="match status" value="1"/>
</dbReference>
<evidence type="ECO:0000313" key="9">
    <source>
        <dbReference type="EMBL" id="NMO15885.1"/>
    </source>
</evidence>
<evidence type="ECO:0000256" key="4">
    <source>
        <dbReference type="ARBA" id="ARBA00023157"/>
    </source>
</evidence>
<accession>A0A848LFV0</accession>
<feature type="domain" description="Thioredoxin" evidence="8">
    <location>
        <begin position="4"/>
        <end position="107"/>
    </location>
</feature>
<dbReference type="AlphaFoldDB" id="A0A848LFV0"/>
<sequence length="768" mass="84932">MSEHTVDLTAENFEQTTGNPGVVLVDFWAEWCGPCRAFAPIYDAVAAGNPDVLFGKVDTEAEHDIAGRFDIQSIPTLIAFKNGVVVHRSAGALPRGRLEALVRSLRTLDPAAMSRAEENKKLTEQGIRPPGVPPEAEWDAGDQEWAHGALDDGGEKHGPWRFWRADGTLCNECILQHGKPHGAFKRFHENGEVSQDGQFVDGALHGARTWYATDGVTTERMHENGVSETVRKTVMVYDHGRVIQVRHFDAQGQRVVPGTGEPYPERPASIPAEAEFREDLGQWALVRLDAEGERHGLCQFWTPTGELVWESEYAHGQRSGRYRSSAEGEYADPRVAFDEGQSEADLVCGIWSLLDKDGQVVLTRDLGIAQGEAELMRSPVFSNQPRTALAWREHANACLAGKRHREALLALARAAACDQRMELLVELLSRVTLPRLPESARETAEAVVEEAGQSWAPMVDCLLRGGDAAMLLRGYAVLLDQSERPRAALDFINAALLLAPERTPYLFTRGLILLNLGLDSQALKDADTLAPVESGTAAFLRTYTRSLFPRFDFWPARETPHSTYDGLPEAPGQDLEAIQRVIQKYATRLHGLRSALLTRFKPGAVPPWMPPDVSELMPGGPVDLAVEELEAEDETVSIDETLPIEQMGLPDLVRAARADWNALTWLLWACGESRVAMPRKVSPPENFGHAAGMASQRLWRCRDRRVTGGQGARMSKSPGFQFEGVEIDELHTNLVGIAERQYAEMQAMFLWLINASNVSPWQDNLRGS</sequence>
<dbReference type="InterPro" id="IPR005746">
    <property type="entry name" value="Thioredoxin"/>
</dbReference>
<dbReference type="EMBL" id="JABBJJ010000050">
    <property type="protein sequence ID" value="NMO15885.1"/>
    <property type="molecule type" value="Genomic_DNA"/>
</dbReference>
<evidence type="ECO:0000256" key="5">
    <source>
        <dbReference type="ARBA" id="ARBA00023284"/>
    </source>
</evidence>
<dbReference type="SUPFAM" id="SSF82185">
    <property type="entry name" value="Histone H3 K4-specific methyltransferase SET7/9 N-terminal domain"/>
    <property type="match status" value="1"/>
</dbReference>
<evidence type="ECO:0000256" key="2">
    <source>
        <dbReference type="ARBA" id="ARBA00022448"/>
    </source>
</evidence>
<evidence type="ECO:0000256" key="3">
    <source>
        <dbReference type="ARBA" id="ARBA00022982"/>
    </source>
</evidence>
<evidence type="ECO:0000256" key="6">
    <source>
        <dbReference type="NCBIfam" id="TIGR01068"/>
    </source>
</evidence>
<protein>
    <recommendedName>
        <fullName evidence="6">Thioredoxin</fullName>
    </recommendedName>
</protein>
<gene>
    <name evidence="9" type="primary">trxA</name>
    <name evidence="9" type="ORF">HG543_13640</name>
</gene>
<keyword evidence="10" id="KW-1185">Reference proteome</keyword>
<dbReference type="GO" id="GO:0006950">
    <property type="term" value="P:response to stress"/>
    <property type="evidence" value="ECO:0007669"/>
    <property type="project" value="UniProtKB-ARBA"/>
</dbReference>
<dbReference type="CDD" id="cd02947">
    <property type="entry name" value="TRX_family"/>
    <property type="match status" value="1"/>
</dbReference>
<dbReference type="GO" id="GO:0005829">
    <property type="term" value="C:cytosol"/>
    <property type="evidence" value="ECO:0007669"/>
    <property type="project" value="TreeGrafter"/>
</dbReference>
<dbReference type="SUPFAM" id="SSF52833">
    <property type="entry name" value="Thioredoxin-like"/>
    <property type="match status" value="1"/>
</dbReference>
<dbReference type="Gene3D" id="2.20.110.10">
    <property type="entry name" value="Histone H3 K4-specific methyltransferase SET7/9 N-terminal domain"/>
    <property type="match status" value="1"/>
</dbReference>
<comment type="similarity">
    <text evidence="1">Belongs to the thioredoxin family.</text>
</comment>
<organism evidence="9 10">
    <name type="scientific">Pyxidicoccus fallax</name>
    <dbReference type="NCBI Taxonomy" id="394095"/>
    <lineage>
        <taxon>Bacteria</taxon>
        <taxon>Pseudomonadati</taxon>
        <taxon>Myxococcota</taxon>
        <taxon>Myxococcia</taxon>
        <taxon>Myxococcales</taxon>
        <taxon>Cystobacterineae</taxon>
        <taxon>Myxococcaceae</taxon>
        <taxon>Pyxidicoccus</taxon>
    </lineage>
</organism>
<dbReference type="NCBIfam" id="TIGR01068">
    <property type="entry name" value="thioredoxin"/>
    <property type="match status" value="1"/>
</dbReference>
<evidence type="ECO:0000256" key="7">
    <source>
        <dbReference type="SAM" id="MobiDB-lite"/>
    </source>
</evidence>
<comment type="caution">
    <text evidence="9">The sequence shown here is derived from an EMBL/GenBank/DDBJ whole genome shotgun (WGS) entry which is preliminary data.</text>
</comment>
<dbReference type="SUPFAM" id="SSF48452">
    <property type="entry name" value="TPR-like"/>
    <property type="match status" value="1"/>
</dbReference>
<reference evidence="9 10" key="1">
    <citation type="submission" date="2020-04" db="EMBL/GenBank/DDBJ databases">
        <title>Draft genome of Pyxidicoccus fallax type strain.</title>
        <authorList>
            <person name="Whitworth D.E."/>
        </authorList>
    </citation>
    <scope>NUCLEOTIDE SEQUENCE [LARGE SCALE GENOMIC DNA]</scope>
    <source>
        <strain evidence="9 10">DSM 14698</strain>
    </source>
</reference>
<dbReference type="InterPro" id="IPR013766">
    <property type="entry name" value="Thioredoxin_domain"/>
</dbReference>
<dbReference type="GO" id="GO:0015035">
    <property type="term" value="F:protein-disulfide reductase activity"/>
    <property type="evidence" value="ECO:0007669"/>
    <property type="project" value="UniProtKB-UniRule"/>
</dbReference>